<name>A0A370TQQ1_9HELO</name>
<dbReference type="EMBL" id="NPIC01000003">
    <property type="protein sequence ID" value="RDL37861.1"/>
    <property type="molecule type" value="Genomic_DNA"/>
</dbReference>
<feature type="region of interest" description="Disordered" evidence="1">
    <location>
        <begin position="23"/>
        <end position="71"/>
    </location>
</feature>
<dbReference type="Proteomes" id="UP000254866">
    <property type="component" value="Unassembled WGS sequence"/>
</dbReference>
<organism evidence="2 3">
    <name type="scientific">Venustampulla echinocandica</name>
    <dbReference type="NCBI Taxonomy" id="2656787"/>
    <lineage>
        <taxon>Eukaryota</taxon>
        <taxon>Fungi</taxon>
        <taxon>Dikarya</taxon>
        <taxon>Ascomycota</taxon>
        <taxon>Pezizomycotina</taxon>
        <taxon>Leotiomycetes</taxon>
        <taxon>Helotiales</taxon>
        <taxon>Pleuroascaceae</taxon>
        <taxon>Venustampulla</taxon>
    </lineage>
</organism>
<gene>
    <name evidence="2" type="ORF">BP5553_05294</name>
</gene>
<protein>
    <submittedName>
        <fullName evidence="2">Uncharacterized protein</fullName>
    </submittedName>
</protein>
<evidence type="ECO:0000256" key="1">
    <source>
        <dbReference type="SAM" id="MobiDB-lite"/>
    </source>
</evidence>
<sequence length="120" mass="12982">MSCVQADARLVLDADGAAAQVLSGTHKSTLIHPHPHPHTSTDKERQSKREASPNIATLHEDRSRLPSGSSSQLIPTDVVHIFNIAAAAIIQLQYRPEWVVHHLGHDCLTASSMALGARPM</sequence>
<comment type="caution">
    <text evidence="2">The sequence shown here is derived from an EMBL/GenBank/DDBJ whole genome shotgun (WGS) entry which is preliminary data.</text>
</comment>
<dbReference type="AlphaFoldDB" id="A0A370TQQ1"/>
<reference evidence="2 3" key="1">
    <citation type="journal article" date="2018" name="IMA Fungus">
        <title>IMA Genome-F 9: Draft genome sequence of Annulohypoxylon stygium, Aspergillus mulundensis, Berkeleyomyces basicola (syn. Thielaviopsis basicola), Ceratocystis smalleyi, two Cercospora beticola strains, Coleophoma cylindrospora, Fusarium fracticaudum, Phialophora cf. hyalina, and Morchella septimelata.</title>
        <authorList>
            <person name="Wingfield B.D."/>
            <person name="Bills G.F."/>
            <person name="Dong Y."/>
            <person name="Huang W."/>
            <person name="Nel W.J."/>
            <person name="Swalarsk-Parry B.S."/>
            <person name="Vaghefi N."/>
            <person name="Wilken P.M."/>
            <person name="An Z."/>
            <person name="de Beer Z.W."/>
            <person name="De Vos L."/>
            <person name="Chen L."/>
            <person name="Duong T.A."/>
            <person name="Gao Y."/>
            <person name="Hammerbacher A."/>
            <person name="Kikkert J.R."/>
            <person name="Li Y."/>
            <person name="Li H."/>
            <person name="Li K."/>
            <person name="Li Q."/>
            <person name="Liu X."/>
            <person name="Ma X."/>
            <person name="Naidoo K."/>
            <person name="Pethybridge S.J."/>
            <person name="Sun J."/>
            <person name="Steenkamp E.T."/>
            <person name="van der Nest M.A."/>
            <person name="van Wyk S."/>
            <person name="Wingfield M.J."/>
            <person name="Xiong C."/>
            <person name="Yue Q."/>
            <person name="Zhang X."/>
        </authorList>
    </citation>
    <scope>NUCLEOTIDE SEQUENCE [LARGE SCALE GENOMIC DNA]</scope>
    <source>
        <strain evidence="2 3">BP 5553</strain>
    </source>
</reference>
<keyword evidence="3" id="KW-1185">Reference proteome</keyword>
<evidence type="ECO:0000313" key="3">
    <source>
        <dbReference type="Proteomes" id="UP000254866"/>
    </source>
</evidence>
<evidence type="ECO:0000313" key="2">
    <source>
        <dbReference type="EMBL" id="RDL37861.1"/>
    </source>
</evidence>
<accession>A0A370TQQ1</accession>
<dbReference type="RefSeq" id="XP_031870517.1">
    <property type="nucleotide sequence ID" value="XM_032013917.1"/>
</dbReference>
<dbReference type="GeneID" id="43598143"/>
<proteinExistence type="predicted"/>
<feature type="compositionally biased region" description="Basic and acidic residues" evidence="1">
    <location>
        <begin position="39"/>
        <end position="51"/>
    </location>
</feature>